<evidence type="ECO:0000256" key="1">
    <source>
        <dbReference type="SAM" id="MobiDB-lite"/>
    </source>
</evidence>
<feature type="region of interest" description="Disordered" evidence="1">
    <location>
        <begin position="1367"/>
        <end position="1462"/>
    </location>
</feature>
<sequence length="1483" mass="154707">MTSRERVRHASSPHSPISVSSSTSTSSASTSPSVTTDGGRDANRRLFVARGAETSAASRCSLPPSPSSCDEGGSENAPRRLLVYVSPATTREYVSVAEARAYMARVHDAASRHPSRTRGGTRLAVGVDSVRATPLCGGHWCLAYHVCGHPYTTATPATTALPTPPFLSCFTLAPLPAEQLSMLRRTAAAGPRHTLTEDILATPLYVSTHPTAVLPLHPRVARPAIAVLTDRGASDGVADAASTCAALQDFLRETPTHGALVYALLRHLDVQTLHGGRVPPLSLLDSGIGDAAAEADNHHHHHHVPLTADVFVSLASPPAPPPPPLRVLQPAVTLADDGGAPTSAAAAGDLSESIHRRWTRASSQVVLCCGEREAALRHRRALLARCTRDSQSGVAAHASVPGDSGDGLQTAQLDAALCLLDALRPAHHRAGLEVHTVVDAMEVDLAEDSGDDEEDQRGRGARRPHRLVRARVRRVVAPAAATGEADHVAEPHFQQLPWCVAHASGVSAAGAASLSESSGTAAHATLSVAQLEAWMAVVGLTAEQRSHLHDLSCGIAHLASLTVSSQTAHGGGPAEVAASSSAALRAAAQLLLLHHSGEELAALLTTVEVCVDGRPSSPPIRHALHCAGAAQVQRALVDCLGGLLVRTLLRLVNVCLSSPGLPTTATRSLTLVVATTAPHTTAAAHEGSGAAAGVGLAGWYAAYTRCHVASALYDRLAGALQRETCCEGVELEVDSWLDQLYPASAPDEPAASRAGATVAVVVPEEVRQAARDTAPPPSRNAALCDGGPDGVGGRVCALERLGDVLAAVAASCGGPDVRGTLPLTSCAAVQRELTEQLARVVSAGALDSTARDGCGVLVCCTWDRVEDGDVGGGAPDEVLTLAFPRGLHGPVRLSMRCLAADVFGAARLRILATAPAMRHVLHIIGRRCAAVVATNTISDGAAGEASGAPAAQALLRSALSVPRDGALGFLHVVLAIPAPPAPPVTLAHPQSRPDAVLLRDETADASAAAATGAVTSALTQDDCVAADLRAGPPLLPALFFWSRLCHIHVLPVSVFAKTCAAPLLTSPALWWHVPGTDAAAELLRRVRRLQADARHRELCLAALEHAPCLGGGAAVLGVSAVFMTAAAAAAVRSQRAALLGAVAACVQRVCRGLLARRHLSAVRGTLATGRAAASVLQPSAASRARESLERDREALLVRTAQEQTHAAVASARLLSAAVGSLQRAWTDTLELLEGELVGVVAQVNAYETQRRAAEDIARREARREWRIREEAWAEARPQPCRERRGAPTTTTRRRSGADDAAAVEAALEVAVTTARQTARLKREAGQAAEAALLAHLVQSTHRAETALLARHIRRHTARLTRMADLHEAGERRRRRRGTDEHDCIGTPAPCHDASARTPRSRPAGLVWTHPRLLPSRGGGGDATDLAHRDDGPHRHHGEPRRDGGVGGGGDTHGADSTQVTTATEWAVQRDVLSLWESSSRLSI</sequence>
<proteinExistence type="predicted"/>
<keyword evidence="3" id="KW-1185">Reference proteome</keyword>
<dbReference type="Gene3D" id="1.20.120.720">
    <property type="entry name" value="Myosin VI head, motor domain, U50 subdomain"/>
    <property type="match status" value="1"/>
</dbReference>
<feature type="region of interest" description="Disordered" evidence="1">
    <location>
        <begin position="1278"/>
        <end position="1299"/>
    </location>
</feature>
<feature type="compositionally biased region" description="Low complexity" evidence="1">
    <location>
        <begin position="12"/>
        <end position="36"/>
    </location>
</feature>
<reference evidence="2 3" key="1">
    <citation type="journal article" date="2021" name="MBio">
        <title>A New Model Trypanosomatid, Novymonas esmeraldas: Genomic Perception of Its 'Candidatus Pandoraea novymonadis' Endosymbiont.</title>
        <authorList>
            <person name="Zakharova A."/>
            <person name="Saura A."/>
            <person name="Butenko A."/>
            <person name="Podesvova L."/>
            <person name="Warmusova S."/>
            <person name="Kostygov A.Y."/>
            <person name="Nenarokova A."/>
            <person name="Lukes J."/>
            <person name="Opperdoes F.R."/>
            <person name="Yurchenko V."/>
        </authorList>
    </citation>
    <scope>NUCLEOTIDE SEQUENCE [LARGE SCALE GENOMIC DNA]</scope>
    <source>
        <strain evidence="2 3">E262AT.01</strain>
    </source>
</reference>
<evidence type="ECO:0000313" key="2">
    <source>
        <dbReference type="EMBL" id="KAK7200408.1"/>
    </source>
</evidence>
<dbReference type="Proteomes" id="UP001430356">
    <property type="component" value="Unassembled WGS sequence"/>
</dbReference>
<feature type="compositionally biased region" description="Basic residues" evidence="1">
    <location>
        <begin position="1"/>
        <end position="11"/>
    </location>
</feature>
<protein>
    <submittedName>
        <fullName evidence="2">Uncharacterized protein</fullName>
    </submittedName>
</protein>
<comment type="caution">
    <text evidence="2">The sequence shown here is derived from an EMBL/GenBank/DDBJ whole genome shotgun (WGS) entry which is preliminary data.</text>
</comment>
<dbReference type="PROSITE" id="PS50096">
    <property type="entry name" value="IQ"/>
    <property type="match status" value="1"/>
</dbReference>
<gene>
    <name evidence="2" type="ORF">NESM_000095000</name>
</gene>
<organism evidence="2 3">
    <name type="scientific">Novymonas esmeraldas</name>
    <dbReference type="NCBI Taxonomy" id="1808958"/>
    <lineage>
        <taxon>Eukaryota</taxon>
        <taxon>Discoba</taxon>
        <taxon>Euglenozoa</taxon>
        <taxon>Kinetoplastea</taxon>
        <taxon>Metakinetoplastina</taxon>
        <taxon>Trypanosomatida</taxon>
        <taxon>Trypanosomatidae</taxon>
        <taxon>Novymonas</taxon>
    </lineage>
</organism>
<evidence type="ECO:0000313" key="3">
    <source>
        <dbReference type="Proteomes" id="UP001430356"/>
    </source>
</evidence>
<dbReference type="EMBL" id="JAECZO010000005">
    <property type="protein sequence ID" value="KAK7200408.1"/>
    <property type="molecule type" value="Genomic_DNA"/>
</dbReference>
<name>A0AAW0F1X5_9TRYP</name>
<accession>A0AAW0F1X5</accession>
<feature type="region of interest" description="Disordered" evidence="1">
    <location>
        <begin position="1"/>
        <end position="43"/>
    </location>
</feature>